<gene>
    <name evidence="1" type="ORF">NLJ89_g3685</name>
</gene>
<dbReference type="Proteomes" id="UP001148786">
    <property type="component" value="Unassembled WGS sequence"/>
</dbReference>
<protein>
    <submittedName>
        <fullName evidence="1">Uncharacterized protein</fullName>
    </submittedName>
</protein>
<dbReference type="AlphaFoldDB" id="A0A9W8K4C6"/>
<evidence type="ECO:0000313" key="2">
    <source>
        <dbReference type="Proteomes" id="UP001148786"/>
    </source>
</evidence>
<dbReference type="EMBL" id="JANKHO010000277">
    <property type="protein sequence ID" value="KAJ3512155.1"/>
    <property type="molecule type" value="Genomic_DNA"/>
</dbReference>
<proteinExistence type="predicted"/>
<dbReference type="OrthoDB" id="10361653at2759"/>
<organism evidence="1 2">
    <name type="scientific">Agrocybe chaxingu</name>
    <dbReference type="NCBI Taxonomy" id="84603"/>
    <lineage>
        <taxon>Eukaryota</taxon>
        <taxon>Fungi</taxon>
        <taxon>Dikarya</taxon>
        <taxon>Basidiomycota</taxon>
        <taxon>Agaricomycotina</taxon>
        <taxon>Agaricomycetes</taxon>
        <taxon>Agaricomycetidae</taxon>
        <taxon>Agaricales</taxon>
        <taxon>Agaricineae</taxon>
        <taxon>Strophariaceae</taxon>
        <taxon>Agrocybe</taxon>
    </lineage>
</organism>
<keyword evidence="2" id="KW-1185">Reference proteome</keyword>
<sequence length="108" mass="11407">MLGEDNEDAGTVTLPSNQVFFQNTKKTLLIDSVFDLHDDAPPVKGRHGARISFGSGSTNFTMVNSVVQTYTGSGEGIDLNAFLNQTPLLPRAARAHQCGGRGMIGGAV</sequence>
<reference evidence="1" key="1">
    <citation type="submission" date="2022-07" db="EMBL/GenBank/DDBJ databases">
        <title>Genome Sequence of Agrocybe chaxingu.</title>
        <authorList>
            <person name="Buettner E."/>
        </authorList>
    </citation>
    <scope>NUCLEOTIDE SEQUENCE</scope>
    <source>
        <strain evidence="1">MP-N11</strain>
    </source>
</reference>
<name>A0A9W8K4C6_9AGAR</name>
<comment type="caution">
    <text evidence="1">The sequence shown here is derived from an EMBL/GenBank/DDBJ whole genome shotgun (WGS) entry which is preliminary data.</text>
</comment>
<evidence type="ECO:0000313" key="1">
    <source>
        <dbReference type="EMBL" id="KAJ3512155.1"/>
    </source>
</evidence>
<accession>A0A9W8K4C6</accession>